<organism evidence="3 4">
    <name type="scientific">Kaistia defluvii</name>
    <dbReference type="NCBI Taxonomy" id="410841"/>
    <lineage>
        <taxon>Bacteria</taxon>
        <taxon>Pseudomonadati</taxon>
        <taxon>Pseudomonadota</taxon>
        <taxon>Alphaproteobacteria</taxon>
        <taxon>Hyphomicrobiales</taxon>
        <taxon>Kaistiaceae</taxon>
        <taxon>Kaistia</taxon>
    </lineage>
</organism>
<comment type="caution">
    <text evidence="3">The sequence shown here is derived from an EMBL/GenBank/DDBJ whole genome shotgun (WGS) entry which is preliminary data.</text>
</comment>
<feature type="region of interest" description="Disordered" evidence="1">
    <location>
        <begin position="51"/>
        <end position="190"/>
    </location>
</feature>
<evidence type="ECO:0000256" key="1">
    <source>
        <dbReference type="SAM" id="MobiDB-lite"/>
    </source>
</evidence>
<name>A0ABV2R2B8_9HYPH</name>
<feature type="signal peptide" evidence="2">
    <location>
        <begin position="1"/>
        <end position="23"/>
    </location>
</feature>
<protein>
    <recommendedName>
        <fullName evidence="5">Lipoprotein</fullName>
    </recommendedName>
</protein>
<proteinExistence type="predicted"/>
<keyword evidence="2" id="KW-0732">Signal</keyword>
<dbReference type="Proteomes" id="UP001549321">
    <property type="component" value="Unassembled WGS sequence"/>
</dbReference>
<dbReference type="EMBL" id="JBEPSM010000002">
    <property type="protein sequence ID" value="MET4635418.1"/>
    <property type="molecule type" value="Genomic_DNA"/>
</dbReference>
<evidence type="ECO:0000256" key="2">
    <source>
        <dbReference type="SAM" id="SignalP"/>
    </source>
</evidence>
<feature type="compositionally biased region" description="Basic and acidic residues" evidence="1">
    <location>
        <begin position="88"/>
        <end position="104"/>
    </location>
</feature>
<accession>A0ABV2R2B8</accession>
<keyword evidence="4" id="KW-1185">Reference proteome</keyword>
<evidence type="ECO:0000313" key="4">
    <source>
        <dbReference type="Proteomes" id="UP001549321"/>
    </source>
</evidence>
<feature type="compositionally biased region" description="Basic and acidic residues" evidence="1">
    <location>
        <begin position="125"/>
        <end position="149"/>
    </location>
</feature>
<evidence type="ECO:0008006" key="5">
    <source>
        <dbReference type="Google" id="ProtNLM"/>
    </source>
</evidence>
<feature type="chain" id="PRO_5045139239" description="Lipoprotein" evidence="2">
    <location>
        <begin position="24"/>
        <end position="200"/>
    </location>
</feature>
<gene>
    <name evidence="3" type="ORF">ABIE08_003364</name>
</gene>
<feature type="compositionally biased region" description="Basic and acidic residues" evidence="1">
    <location>
        <begin position="52"/>
        <end position="62"/>
    </location>
</feature>
<dbReference type="RefSeq" id="WP_354552729.1">
    <property type="nucleotide sequence ID" value="NZ_JBEPSM010000002.1"/>
</dbReference>
<reference evidence="3 4" key="1">
    <citation type="submission" date="2024-06" db="EMBL/GenBank/DDBJ databases">
        <title>Sorghum-associated microbial communities from plants grown in Nebraska, USA.</title>
        <authorList>
            <person name="Schachtman D."/>
        </authorList>
    </citation>
    <scope>NUCLEOTIDE SEQUENCE [LARGE SCALE GENOMIC DNA]</scope>
    <source>
        <strain evidence="3 4">3207</strain>
    </source>
</reference>
<sequence>MPASTVQRYLVLPAGALVLAALAGCSGTTYGTGVSPETQTLTDVMSIASLGSDDKPPIDYKPRGGIVVPPSKSLPPPGQTVAAVDDPNWPKDQDVARRKKRENDAVAPNSEGAPNLRLAPGETSFSRRDAEYSEARKAEGKKAWNDLHAGKSGSVNADGTPKRKYLTEPPVAYRAADPNAPMTEPEKTKKKFDVTKLWPF</sequence>
<evidence type="ECO:0000313" key="3">
    <source>
        <dbReference type="EMBL" id="MET4635418.1"/>
    </source>
</evidence>